<dbReference type="EMBL" id="MSFI01000020">
    <property type="protein sequence ID" value="OMP66445.1"/>
    <property type="molecule type" value="Genomic_DNA"/>
</dbReference>
<feature type="transmembrane region" description="Helical" evidence="1">
    <location>
        <begin position="121"/>
        <end position="140"/>
    </location>
</feature>
<keyword evidence="3" id="KW-1185">Reference proteome</keyword>
<feature type="transmembrane region" description="Helical" evidence="1">
    <location>
        <begin position="79"/>
        <end position="100"/>
    </location>
</feature>
<comment type="caution">
    <text evidence="2">The sequence shown here is derived from an EMBL/GenBank/DDBJ whole genome shotgun (WGS) entry which is preliminary data.</text>
</comment>
<sequence>MNTIYQLILFLHIFSSILSIGPFFVLVPMTKKMRTAESIVLLEYLSLFTSAVRLVKHAGHVLVTTGVLLIWQSAWPWTASWVVMTIAVMISSVFFLARAFSPVIRKFHEQKLSREELVQKLHRSVWIYIALLMMMLWFMVAKPDIW</sequence>
<organism evidence="2 3">
    <name type="scientific">Domibacillus epiphyticus</name>
    <dbReference type="NCBI Taxonomy" id="1714355"/>
    <lineage>
        <taxon>Bacteria</taxon>
        <taxon>Bacillati</taxon>
        <taxon>Bacillota</taxon>
        <taxon>Bacilli</taxon>
        <taxon>Bacillales</taxon>
        <taxon>Bacillaceae</taxon>
        <taxon>Domibacillus</taxon>
    </lineage>
</organism>
<evidence type="ECO:0000313" key="2">
    <source>
        <dbReference type="EMBL" id="OMP66445.1"/>
    </source>
</evidence>
<reference evidence="2 3" key="1">
    <citation type="submission" date="2016-12" db="EMBL/GenBank/DDBJ databases">
        <title>Domibacillus sp. SAB 38T whole genome sequencing.</title>
        <authorList>
            <person name="Verma A."/>
            <person name="Ojha A.K."/>
            <person name="Krishnamurthi S."/>
        </authorList>
    </citation>
    <scope>NUCLEOTIDE SEQUENCE [LARGE SCALE GENOMIC DNA]</scope>
    <source>
        <strain evidence="2 3">SAB 38</strain>
    </source>
</reference>
<accession>A0A1V2A608</accession>
<name>A0A1V2A608_9BACI</name>
<evidence type="ECO:0000256" key="1">
    <source>
        <dbReference type="SAM" id="Phobius"/>
    </source>
</evidence>
<keyword evidence="1" id="KW-0472">Membrane</keyword>
<evidence type="ECO:0000313" key="3">
    <source>
        <dbReference type="Proteomes" id="UP000188613"/>
    </source>
</evidence>
<dbReference type="OrthoDB" id="2436717at2"/>
<dbReference type="Proteomes" id="UP000188613">
    <property type="component" value="Unassembled WGS sequence"/>
</dbReference>
<dbReference type="AlphaFoldDB" id="A0A1V2A608"/>
<feature type="transmembrane region" description="Helical" evidence="1">
    <location>
        <begin position="6"/>
        <end position="27"/>
    </location>
</feature>
<dbReference type="STRING" id="1714355.BTO28_12135"/>
<proteinExistence type="predicted"/>
<keyword evidence="1" id="KW-0812">Transmembrane</keyword>
<evidence type="ECO:0008006" key="4">
    <source>
        <dbReference type="Google" id="ProtNLM"/>
    </source>
</evidence>
<protein>
    <recommendedName>
        <fullName evidence="4">DUF2269 domain-containing protein</fullName>
    </recommendedName>
</protein>
<gene>
    <name evidence="2" type="ORF">BTO28_12135</name>
</gene>
<feature type="transmembrane region" description="Helical" evidence="1">
    <location>
        <begin position="39"/>
        <end position="59"/>
    </location>
</feature>
<keyword evidence="1" id="KW-1133">Transmembrane helix</keyword>